<keyword evidence="3" id="KW-0813">Transport</keyword>
<evidence type="ECO:0000256" key="2">
    <source>
        <dbReference type="ARBA" id="ARBA00005895"/>
    </source>
</evidence>
<dbReference type="Pfam" id="PF10206">
    <property type="entry name" value="WRW"/>
    <property type="match status" value="1"/>
</dbReference>
<keyword evidence="7" id="KW-0496">Mitochondrion</keyword>
<evidence type="ECO:0000256" key="10">
    <source>
        <dbReference type="SAM" id="Phobius"/>
    </source>
</evidence>
<keyword evidence="12" id="KW-1185">Reference proteome</keyword>
<evidence type="ECO:0000256" key="9">
    <source>
        <dbReference type="ARBA" id="ARBA00023310"/>
    </source>
</evidence>
<name>A0A5A9N8C3_9TELE</name>
<evidence type="ECO:0000313" key="11">
    <source>
        <dbReference type="EMBL" id="KAA0705488.1"/>
    </source>
</evidence>
<evidence type="ECO:0000256" key="4">
    <source>
        <dbReference type="ARBA" id="ARBA00022547"/>
    </source>
</evidence>
<dbReference type="GO" id="GO:0031966">
    <property type="term" value="C:mitochondrial membrane"/>
    <property type="evidence" value="ECO:0007669"/>
    <property type="project" value="UniProtKB-SubCell"/>
</dbReference>
<keyword evidence="6" id="KW-0406">Ion transport</keyword>
<keyword evidence="5" id="KW-0375">Hydrogen ion transport</keyword>
<protein>
    <submittedName>
        <fullName evidence="11">ATP synthase subunit f, mitochondrial</fullName>
    </submittedName>
</protein>
<feature type="transmembrane region" description="Helical" evidence="10">
    <location>
        <begin position="88"/>
        <end position="107"/>
    </location>
</feature>
<dbReference type="GO" id="GO:0046933">
    <property type="term" value="F:proton-transporting ATP synthase activity, rotational mechanism"/>
    <property type="evidence" value="ECO:0007669"/>
    <property type="project" value="TreeGrafter"/>
</dbReference>
<gene>
    <name evidence="11" type="ORF">E1301_Tti018572</name>
</gene>
<dbReference type="Proteomes" id="UP000324632">
    <property type="component" value="Chromosome 21"/>
</dbReference>
<dbReference type="InterPro" id="IPR019344">
    <property type="entry name" value="F1F0-ATPsyn_F_prd"/>
</dbReference>
<keyword evidence="8 10" id="KW-0472">Membrane</keyword>
<evidence type="ECO:0000256" key="8">
    <source>
        <dbReference type="ARBA" id="ARBA00023136"/>
    </source>
</evidence>
<keyword evidence="4" id="KW-0138">CF(0)</keyword>
<organism evidence="11 12">
    <name type="scientific">Triplophysa tibetana</name>
    <dbReference type="NCBI Taxonomy" id="1572043"/>
    <lineage>
        <taxon>Eukaryota</taxon>
        <taxon>Metazoa</taxon>
        <taxon>Chordata</taxon>
        <taxon>Craniata</taxon>
        <taxon>Vertebrata</taxon>
        <taxon>Euteleostomi</taxon>
        <taxon>Actinopterygii</taxon>
        <taxon>Neopterygii</taxon>
        <taxon>Teleostei</taxon>
        <taxon>Ostariophysi</taxon>
        <taxon>Cypriniformes</taxon>
        <taxon>Nemacheilidae</taxon>
        <taxon>Triplophysa</taxon>
    </lineage>
</organism>
<sequence length="144" mass="16270">MTPPHMCNCDVLSFYSQHAPRHAIILKFRQSKMADKAVSLAEKRLLDVKLGQVPSWLGTRDFTPNGLLGGVRRGYERYYNKYINVKKGGIGGVAMFLVGYVALSYLWEYDHISKARQVEKIPLKQQDTLFSGSVITTPLSFLCL</sequence>
<evidence type="ECO:0000256" key="7">
    <source>
        <dbReference type="ARBA" id="ARBA00023128"/>
    </source>
</evidence>
<dbReference type="PANTHER" id="PTHR13080:SF17">
    <property type="entry name" value="ATP SYNTHASE SUBUNIT F, MITOCHONDRIAL"/>
    <property type="match status" value="1"/>
</dbReference>
<reference evidence="11 12" key="1">
    <citation type="journal article" date="2019" name="Mol. Ecol. Resour.">
        <title>Chromosome-level genome assembly of Triplophysa tibetana, a fish adapted to the harsh high-altitude environment of the Tibetan Plateau.</title>
        <authorList>
            <person name="Yang X."/>
            <person name="Liu H."/>
            <person name="Ma Z."/>
            <person name="Zou Y."/>
            <person name="Zou M."/>
            <person name="Mao Y."/>
            <person name="Li X."/>
            <person name="Wang H."/>
            <person name="Chen T."/>
            <person name="Wang W."/>
            <person name="Yang R."/>
        </authorList>
    </citation>
    <scope>NUCLEOTIDE SEQUENCE [LARGE SCALE GENOMIC DNA]</scope>
    <source>
        <strain evidence="11">TTIB1903HZAU</strain>
        <tissue evidence="11">Muscle</tissue>
    </source>
</reference>
<evidence type="ECO:0000313" key="12">
    <source>
        <dbReference type="Proteomes" id="UP000324632"/>
    </source>
</evidence>
<evidence type="ECO:0000256" key="6">
    <source>
        <dbReference type="ARBA" id="ARBA00023065"/>
    </source>
</evidence>
<comment type="subcellular location">
    <subcellularLocation>
        <location evidence="1">Mitochondrion membrane</location>
    </subcellularLocation>
</comment>
<keyword evidence="10" id="KW-1133">Transmembrane helix</keyword>
<evidence type="ECO:0000256" key="1">
    <source>
        <dbReference type="ARBA" id="ARBA00004325"/>
    </source>
</evidence>
<dbReference type="PANTHER" id="PTHR13080">
    <property type="entry name" value="ATP SYNTHASE F CHAIN, MITOCHONDRIAL-RELATED"/>
    <property type="match status" value="1"/>
</dbReference>
<evidence type="ECO:0000256" key="3">
    <source>
        <dbReference type="ARBA" id="ARBA00022448"/>
    </source>
</evidence>
<comment type="caution">
    <text evidence="11">The sequence shown here is derived from an EMBL/GenBank/DDBJ whole genome shotgun (WGS) entry which is preliminary data.</text>
</comment>
<evidence type="ECO:0000256" key="5">
    <source>
        <dbReference type="ARBA" id="ARBA00022781"/>
    </source>
</evidence>
<dbReference type="GO" id="GO:0042776">
    <property type="term" value="P:proton motive force-driven mitochondrial ATP synthesis"/>
    <property type="evidence" value="ECO:0007669"/>
    <property type="project" value="TreeGrafter"/>
</dbReference>
<comment type="similarity">
    <text evidence="2">Belongs to the ATPase F chain family.</text>
</comment>
<dbReference type="EMBL" id="SOYY01000021">
    <property type="protein sequence ID" value="KAA0705488.1"/>
    <property type="molecule type" value="Genomic_DNA"/>
</dbReference>
<dbReference type="AlphaFoldDB" id="A0A5A9N8C3"/>
<accession>A0A5A9N8C3</accession>
<keyword evidence="10" id="KW-0812">Transmembrane</keyword>
<dbReference type="GO" id="GO:0045259">
    <property type="term" value="C:proton-transporting ATP synthase complex"/>
    <property type="evidence" value="ECO:0007669"/>
    <property type="project" value="UniProtKB-KW"/>
</dbReference>
<proteinExistence type="inferred from homology"/>
<keyword evidence="9" id="KW-0066">ATP synthesis</keyword>